<evidence type="ECO:0000256" key="3">
    <source>
        <dbReference type="ARBA" id="ARBA00022917"/>
    </source>
</evidence>
<dbReference type="GO" id="GO:0005634">
    <property type="term" value="C:nucleus"/>
    <property type="evidence" value="ECO:0007669"/>
    <property type="project" value="TreeGrafter"/>
</dbReference>
<comment type="similarity">
    <text evidence="1">Belongs to the GST superfamily.</text>
</comment>
<dbReference type="InterPro" id="IPR036282">
    <property type="entry name" value="Glutathione-S-Trfase_C_sf"/>
</dbReference>
<dbReference type="RefSeq" id="XP_003662028.1">
    <property type="nucleotide sequence ID" value="XM_003661980.1"/>
</dbReference>
<dbReference type="AlphaFoldDB" id="G2QAZ1"/>
<dbReference type="VEuPathDB" id="FungiDB:MYCTH_2302076"/>
<dbReference type="FunFam" id="3.40.30.10:FF:000142">
    <property type="entry name" value="Elongation factor 1 gamma"/>
    <property type="match status" value="1"/>
</dbReference>
<evidence type="ECO:0000259" key="6">
    <source>
        <dbReference type="PROSITE" id="PS50040"/>
    </source>
</evidence>
<evidence type="ECO:0000256" key="5">
    <source>
        <dbReference type="SAM" id="MobiDB-lite"/>
    </source>
</evidence>
<evidence type="ECO:0000256" key="2">
    <source>
        <dbReference type="ARBA" id="ARBA00022768"/>
    </source>
</evidence>
<accession>G2QAZ1</accession>
<dbReference type="Gene3D" id="3.40.30.10">
    <property type="entry name" value="Glutaredoxin"/>
    <property type="match status" value="1"/>
</dbReference>
<feature type="domain" description="GST N-terminal" evidence="7">
    <location>
        <begin position="2"/>
        <end position="81"/>
    </location>
</feature>
<dbReference type="GO" id="GO:0003746">
    <property type="term" value="F:translation elongation factor activity"/>
    <property type="evidence" value="ECO:0007669"/>
    <property type="project" value="UniProtKB-UniRule"/>
</dbReference>
<dbReference type="SFLD" id="SFLDS00019">
    <property type="entry name" value="Glutathione_Transferase_(cytos"/>
    <property type="match status" value="1"/>
</dbReference>
<dbReference type="InterPro" id="IPR001662">
    <property type="entry name" value="EF1B_G_C"/>
</dbReference>
<dbReference type="FunFam" id="1.20.1050.10:FF:000006">
    <property type="entry name" value="Elongation factor 1 gamma"/>
    <property type="match status" value="1"/>
</dbReference>
<dbReference type="FunFam" id="3.30.70.1010:FF:000001">
    <property type="entry name" value="Elongation factor 1-gamma 1"/>
    <property type="match status" value="1"/>
</dbReference>
<evidence type="ECO:0000313" key="10">
    <source>
        <dbReference type="Proteomes" id="UP000007322"/>
    </source>
</evidence>
<dbReference type="eggNOG" id="KOG0867">
    <property type="taxonomic scope" value="Eukaryota"/>
</dbReference>
<dbReference type="Pfam" id="PF00647">
    <property type="entry name" value="EF1G"/>
    <property type="match status" value="1"/>
</dbReference>
<keyword evidence="10" id="KW-1185">Reference proteome</keyword>
<dbReference type="InterPro" id="IPR036249">
    <property type="entry name" value="Thioredoxin-like_sf"/>
</dbReference>
<dbReference type="InterPro" id="IPR004045">
    <property type="entry name" value="Glutathione_S-Trfase_N"/>
</dbReference>
<dbReference type="GO" id="GO:0005737">
    <property type="term" value="C:cytoplasm"/>
    <property type="evidence" value="ECO:0007669"/>
    <property type="project" value="TreeGrafter"/>
</dbReference>
<dbReference type="InParanoid" id="G2QAZ1"/>
<dbReference type="PROSITE" id="PS50404">
    <property type="entry name" value="GST_NTER"/>
    <property type="match status" value="1"/>
</dbReference>
<protein>
    <submittedName>
        <fullName evidence="9">Uncharacterized protein</fullName>
    </submittedName>
</protein>
<name>G2QAZ1_THET4</name>
<dbReference type="EMBL" id="CP003003">
    <property type="protein sequence ID" value="AEO56783.1"/>
    <property type="molecule type" value="Genomic_DNA"/>
</dbReference>
<dbReference type="CDD" id="cd03044">
    <property type="entry name" value="GST_N_EF1Bgamma"/>
    <property type="match status" value="1"/>
</dbReference>
<feature type="domain" description="EF-1-gamma C-terminal" evidence="6">
    <location>
        <begin position="248"/>
        <end position="408"/>
    </location>
</feature>
<dbReference type="GeneID" id="11510833"/>
<evidence type="ECO:0000256" key="1">
    <source>
        <dbReference type="ARBA" id="ARBA00007409"/>
    </source>
</evidence>
<gene>
    <name evidence="9" type="ORF">MYCTH_2302076</name>
</gene>
<evidence type="ECO:0000256" key="4">
    <source>
        <dbReference type="PROSITE-ProRule" id="PRU00519"/>
    </source>
</evidence>
<dbReference type="PANTHER" id="PTHR43986">
    <property type="entry name" value="ELONGATION FACTOR 1-GAMMA"/>
    <property type="match status" value="1"/>
</dbReference>
<dbReference type="SUPFAM" id="SSF47616">
    <property type="entry name" value="GST C-terminal domain-like"/>
    <property type="match status" value="1"/>
</dbReference>
<dbReference type="CDD" id="cd03181">
    <property type="entry name" value="GST_C_EF1Bgamma_like"/>
    <property type="match status" value="1"/>
</dbReference>
<evidence type="ECO:0000259" key="7">
    <source>
        <dbReference type="PROSITE" id="PS50404"/>
    </source>
</evidence>
<dbReference type="InterPro" id="IPR004046">
    <property type="entry name" value="GST_C"/>
</dbReference>
<evidence type="ECO:0000259" key="8">
    <source>
        <dbReference type="PROSITE" id="PS50405"/>
    </source>
</evidence>
<dbReference type="OMA" id="TQYFSWT"/>
<proteinExistence type="inferred from homology"/>
<dbReference type="KEGG" id="mtm:MYCTH_2302076"/>
<sequence>MAFGKLYTYSGNPRSTAIRAVAKANNLELEEVEVDTKNPSADFLKANPLHKVPTFVGADGFVLTECIAIAVYVTSQNEKTTLLGKTKQDYASILRWMSFFNSEVLPKLGSWFRPLLGRDPYNKKAVDDASKAVAEVVAVVEAHLRDNTYLVGERITLADIFGAGLISRGFEYFFDKEWRQKNPNVSRWYETVYNQPIYSAVVPPFALLDTPKLTNVPPKKAEQPKPAPKPAAEPKPEAEEQEQPAPKPKHPLEALPKPTFALDEWKRYYSNNDTPVALKWFWENVNFEEYSIWKCKYKYNDELTLTFMSNNLIGGFNTRLEASRKYVFGCASVYGTNNDSIIQGAFVIRGQEYKPVFDVAPDYESYEFIKLDPSNPEDREYVEREWSWDKPIVVDGKEYPHAAGKVFK</sequence>
<dbReference type="SUPFAM" id="SSF52833">
    <property type="entry name" value="Thioredoxin-like"/>
    <property type="match status" value="1"/>
</dbReference>
<dbReference type="Gene3D" id="1.20.1050.10">
    <property type="match status" value="1"/>
</dbReference>
<feature type="region of interest" description="Disordered" evidence="5">
    <location>
        <begin position="213"/>
        <end position="255"/>
    </location>
</feature>
<dbReference type="InterPro" id="IPR050802">
    <property type="entry name" value="EF-GSTs"/>
</dbReference>
<dbReference type="InterPro" id="IPR036433">
    <property type="entry name" value="EF1B_G_C_sf"/>
</dbReference>
<feature type="domain" description="GST C-terminal" evidence="8">
    <location>
        <begin position="86"/>
        <end position="227"/>
    </location>
</feature>
<dbReference type="SMART" id="SM01183">
    <property type="entry name" value="EF1G"/>
    <property type="match status" value="1"/>
</dbReference>
<evidence type="ECO:0000313" key="9">
    <source>
        <dbReference type="EMBL" id="AEO56783.1"/>
    </source>
</evidence>
<reference evidence="9 10" key="1">
    <citation type="journal article" date="2011" name="Nat. Biotechnol.">
        <title>Comparative genomic analysis of the thermophilic biomass-degrading fungi Myceliophthora thermophila and Thielavia terrestris.</title>
        <authorList>
            <person name="Berka R.M."/>
            <person name="Grigoriev I.V."/>
            <person name="Otillar R."/>
            <person name="Salamov A."/>
            <person name="Grimwood J."/>
            <person name="Reid I."/>
            <person name="Ishmael N."/>
            <person name="John T."/>
            <person name="Darmond C."/>
            <person name="Moisan M.-C."/>
            <person name="Henrissat B."/>
            <person name="Coutinho P.M."/>
            <person name="Lombard V."/>
            <person name="Natvig D.O."/>
            <person name="Lindquist E."/>
            <person name="Schmutz J."/>
            <person name="Lucas S."/>
            <person name="Harris P."/>
            <person name="Powlowski J."/>
            <person name="Bellemare A."/>
            <person name="Taylor D."/>
            <person name="Butler G."/>
            <person name="de Vries R.P."/>
            <person name="Allijn I.E."/>
            <person name="van den Brink J."/>
            <person name="Ushinsky S."/>
            <person name="Storms R."/>
            <person name="Powell A.J."/>
            <person name="Paulsen I.T."/>
            <person name="Elbourne L.D.H."/>
            <person name="Baker S.E."/>
            <person name="Magnuson J."/>
            <person name="LaBoissiere S."/>
            <person name="Clutterbuck A.J."/>
            <person name="Martinez D."/>
            <person name="Wogulis M."/>
            <person name="de Leon A.L."/>
            <person name="Rey M.W."/>
            <person name="Tsang A."/>
        </authorList>
    </citation>
    <scope>NUCLEOTIDE SEQUENCE [LARGE SCALE GENOMIC DNA]</scope>
    <source>
        <strain evidence="10">ATCC 42464 / BCRC 31852 / DSM 1799</strain>
    </source>
</reference>
<dbReference type="PANTHER" id="PTHR43986:SF1">
    <property type="entry name" value="ELONGATION FACTOR 1-GAMMA"/>
    <property type="match status" value="1"/>
</dbReference>
<dbReference type="Pfam" id="PF02798">
    <property type="entry name" value="GST_N"/>
    <property type="match status" value="1"/>
</dbReference>
<dbReference type="PROSITE" id="PS50405">
    <property type="entry name" value="GST_CTER"/>
    <property type="match status" value="1"/>
</dbReference>
<dbReference type="Gene3D" id="3.30.70.1010">
    <property type="entry name" value="Translation elongation factor EF1B, gamma chain, conserved domain"/>
    <property type="match status" value="1"/>
</dbReference>
<dbReference type="SUPFAM" id="SSF89942">
    <property type="entry name" value="eEF1-gamma domain"/>
    <property type="match status" value="1"/>
</dbReference>
<organism evidence="9 10">
    <name type="scientific">Thermothelomyces thermophilus (strain ATCC 42464 / BCRC 31852 / DSM 1799)</name>
    <name type="common">Sporotrichum thermophile</name>
    <dbReference type="NCBI Taxonomy" id="573729"/>
    <lineage>
        <taxon>Eukaryota</taxon>
        <taxon>Fungi</taxon>
        <taxon>Dikarya</taxon>
        <taxon>Ascomycota</taxon>
        <taxon>Pezizomycotina</taxon>
        <taxon>Sordariomycetes</taxon>
        <taxon>Sordariomycetidae</taxon>
        <taxon>Sordariales</taxon>
        <taxon>Chaetomiaceae</taxon>
        <taxon>Thermothelomyces</taxon>
    </lineage>
</organism>
<dbReference type="FunCoup" id="G2QAZ1">
    <property type="interactions" value="1157"/>
</dbReference>
<dbReference type="InterPro" id="IPR010987">
    <property type="entry name" value="Glutathione-S-Trfase_C-like"/>
</dbReference>
<dbReference type="eggNOG" id="KOG1627">
    <property type="taxonomic scope" value="Eukaryota"/>
</dbReference>
<dbReference type="Pfam" id="PF00043">
    <property type="entry name" value="GST_C"/>
    <property type="match status" value="1"/>
</dbReference>
<dbReference type="PROSITE" id="PS50040">
    <property type="entry name" value="EF1G_C"/>
    <property type="match status" value="1"/>
</dbReference>
<dbReference type="Proteomes" id="UP000007322">
    <property type="component" value="Chromosome 2"/>
</dbReference>
<dbReference type="STRING" id="573729.G2QAZ1"/>
<dbReference type="HOGENOM" id="CLU_011226_3_0_1"/>
<dbReference type="InterPro" id="IPR040079">
    <property type="entry name" value="Glutathione_S-Trfase"/>
</dbReference>
<keyword evidence="3 4" id="KW-0648">Protein biosynthesis</keyword>
<keyword evidence="2 4" id="KW-0251">Elongation factor</keyword>
<dbReference type="OrthoDB" id="249703at2759"/>
<dbReference type="SFLD" id="SFLDG00358">
    <property type="entry name" value="Main_(cytGST)"/>
    <property type="match status" value="1"/>
</dbReference>